<keyword evidence="7" id="KW-0732">Signal</keyword>
<comment type="caution">
    <text evidence="9">The sequence shown here is derived from an EMBL/GenBank/DDBJ whole genome shotgun (WGS) entry which is preliminary data.</text>
</comment>
<dbReference type="AlphaFoldDB" id="A0A7L4UMP5"/>
<accession>A0A7L4UMP5</accession>
<dbReference type="EMBL" id="QENZ01000005">
    <property type="protein sequence ID" value="PVX49896.1"/>
    <property type="molecule type" value="Genomic_DNA"/>
</dbReference>
<organism evidence="9 10">
    <name type="scientific">Balneicella halophila</name>
    <dbReference type="NCBI Taxonomy" id="1537566"/>
    <lineage>
        <taxon>Bacteria</taxon>
        <taxon>Pseudomonadati</taxon>
        <taxon>Bacteroidota</taxon>
        <taxon>Bacteroidia</taxon>
        <taxon>Bacteroidales</taxon>
        <taxon>Balneicellaceae</taxon>
        <taxon>Balneicella</taxon>
    </lineage>
</organism>
<evidence type="ECO:0000256" key="6">
    <source>
        <dbReference type="RuleBase" id="RU003915"/>
    </source>
</evidence>
<dbReference type="InterPro" id="IPR046357">
    <property type="entry name" value="PPIase_dom_sf"/>
</dbReference>
<evidence type="ECO:0000313" key="10">
    <source>
        <dbReference type="Proteomes" id="UP000251835"/>
    </source>
</evidence>
<protein>
    <recommendedName>
        <fullName evidence="6">Peptidyl-prolyl cis-trans isomerase</fullName>
        <ecNumber evidence="6">5.2.1.8</ecNumber>
    </recommendedName>
</protein>
<evidence type="ECO:0000256" key="5">
    <source>
        <dbReference type="PROSITE-ProRule" id="PRU00277"/>
    </source>
</evidence>
<keyword evidence="3 5" id="KW-0697">Rotamase</keyword>
<dbReference type="RefSeq" id="WP_116496755.1">
    <property type="nucleotide sequence ID" value="NZ_QENZ01000005.1"/>
</dbReference>
<dbReference type="PANTHER" id="PTHR43811">
    <property type="entry name" value="FKBP-TYPE PEPTIDYL-PROLYL CIS-TRANS ISOMERASE FKPA"/>
    <property type="match status" value="1"/>
</dbReference>
<feature type="chain" id="PRO_5029751012" description="Peptidyl-prolyl cis-trans isomerase" evidence="7">
    <location>
        <begin position="23"/>
        <end position="183"/>
    </location>
</feature>
<sequence length="183" mass="21023">MIRKYILYLFAFSSIVFFSASCDDNETYQTRIEDERNDRKRYLNEHGITKEHLLDEGIYYQELYVPTDTTESKKVEAGDHVVVYYTGYFLDGLVFDSNVLYGKFEPMTVHIQDNYNAQIIRQGVAAGSVIRGWPPALLEMHEGTKARIVVPSNMGYGYYGNGNIPGYTTLVFEIEVEEVRKGI</sequence>
<dbReference type="Gene3D" id="3.10.50.40">
    <property type="match status" value="1"/>
</dbReference>
<dbReference type="InterPro" id="IPR001179">
    <property type="entry name" value="PPIase_FKBP_dom"/>
</dbReference>
<evidence type="ECO:0000256" key="3">
    <source>
        <dbReference type="ARBA" id="ARBA00023110"/>
    </source>
</evidence>
<keyword evidence="10" id="KW-1185">Reference proteome</keyword>
<reference evidence="9 10" key="1">
    <citation type="submission" date="2018-05" db="EMBL/GenBank/DDBJ databases">
        <title>Genomic Encyclopedia of Type Strains, Phase IV (KMG-IV): sequencing the most valuable type-strain genomes for metagenomic binning, comparative biology and taxonomic classification.</title>
        <authorList>
            <person name="Goeker M."/>
        </authorList>
    </citation>
    <scope>NUCLEOTIDE SEQUENCE [LARGE SCALE GENOMIC DNA]</scope>
    <source>
        <strain evidence="9 10">DSM 28579</strain>
    </source>
</reference>
<feature type="signal peptide" evidence="7">
    <location>
        <begin position="1"/>
        <end position="22"/>
    </location>
</feature>
<comment type="similarity">
    <text evidence="2 6">Belongs to the FKBP-type PPIase family.</text>
</comment>
<evidence type="ECO:0000256" key="7">
    <source>
        <dbReference type="SAM" id="SignalP"/>
    </source>
</evidence>
<evidence type="ECO:0000256" key="2">
    <source>
        <dbReference type="ARBA" id="ARBA00006577"/>
    </source>
</evidence>
<feature type="domain" description="PPIase FKBP-type" evidence="8">
    <location>
        <begin position="78"/>
        <end position="180"/>
    </location>
</feature>
<name>A0A7L4UMP5_BALHA</name>
<proteinExistence type="inferred from homology"/>
<dbReference type="SUPFAM" id="SSF54534">
    <property type="entry name" value="FKBP-like"/>
    <property type="match status" value="1"/>
</dbReference>
<evidence type="ECO:0000256" key="4">
    <source>
        <dbReference type="ARBA" id="ARBA00023235"/>
    </source>
</evidence>
<comment type="catalytic activity">
    <reaction evidence="1 5 6">
        <text>[protein]-peptidylproline (omega=180) = [protein]-peptidylproline (omega=0)</text>
        <dbReference type="Rhea" id="RHEA:16237"/>
        <dbReference type="Rhea" id="RHEA-COMP:10747"/>
        <dbReference type="Rhea" id="RHEA-COMP:10748"/>
        <dbReference type="ChEBI" id="CHEBI:83833"/>
        <dbReference type="ChEBI" id="CHEBI:83834"/>
        <dbReference type="EC" id="5.2.1.8"/>
    </reaction>
</comment>
<dbReference type="PANTHER" id="PTHR43811:SF19">
    <property type="entry name" value="39 KDA FK506-BINDING NUCLEAR PROTEIN"/>
    <property type="match status" value="1"/>
</dbReference>
<dbReference type="PROSITE" id="PS51257">
    <property type="entry name" value="PROKAR_LIPOPROTEIN"/>
    <property type="match status" value="1"/>
</dbReference>
<evidence type="ECO:0000256" key="1">
    <source>
        <dbReference type="ARBA" id="ARBA00000971"/>
    </source>
</evidence>
<dbReference type="Pfam" id="PF00254">
    <property type="entry name" value="FKBP_C"/>
    <property type="match status" value="1"/>
</dbReference>
<dbReference type="GO" id="GO:0003755">
    <property type="term" value="F:peptidyl-prolyl cis-trans isomerase activity"/>
    <property type="evidence" value="ECO:0007669"/>
    <property type="project" value="UniProtKB-UniRule"/>
</dbReference>
<dbReference type="OrthoDB" id="9814548at2"/>
<dbReference type="Proteomes" id="UP000251835">
    <property type="component" value="Unassembled WGS sequence"/>
</dbReference>
<evidence type="ECO:0000313" key="9">
    <source>
        <dbReference type="EMBL" id="PVX49896.1"/>
    </source>
</evidence>
<keyword evidence="4 5" id="KW-0413">Isomerase</keyword>
<dbReference type="EC" id="5.2.1.8" evidence="6"/>
<dbReference type="PROSITE" id="PS50059">
    <property type="entry name" value="FKBP_PPIASE"/>
    <property type="match status" value="1"/>
</dbReference>
<evidence type="ECO:0000259" key="8">
    <source>
        <dbReference type="PROSITE" id="PS50059"/>
    </source>
</evidence>
<gene>
    <name evidence="9" type="ORF">C7377_1534</name>
</gene>